<evidence type="ECO:0000313" key="2">
    <source>
        <dbReference type="Proteomes" id="UP000075473"/>
    </source>
</evidence>
<dbReference type="PATRIC" id="fig|178900.5.peg.301"/>
<evidence type="ECO:0000313" key="1">
    <source>
        <dbReference type="EMBL" id="KXV02940.1"/>
    </source>
</evidence>
<comment type="caution">
    <text evidence="1">The sequence shown here is derived from an EMBL/GenBank/DDBJ whole genome shotgun (WGS) entry which is preliminary data.</text>
</comment>
<gene>
    <name evidence="1" type="ORF">AD928_00500</name>
</gene>
<reference evidence="1 2" key="1">
    <citation type="submission" date="2015-06" db="EMBL/GenBank/DDBJ databases">
        <title>Improved classification and identification of acetic acid bacteria using matrix-assisted laser desorption/ionization time-of-flight mass spectrometry; Gluconobacter nephelii and Gluconobacter uchimurae are later heterotypic synonyms of Gluconobacter japonicus and Gluconobacter oxydans, respectively.</title>
        <authorList>
            <person name="Li L."/>
            <person name="Cleenwerck I."/>
            <person name="De Vuyst L."/>
            <person name="Vandamme P."/>
        </authorList>
    </citation>
    <scope>NUCLEOTIDE SEQUENCE [LARGE SCALE GENOMIC DNA]</scope>
    <source>
        <strain evidence="1 2">LMG 1625</strain>
    </source>
</reference>
<name>A0A149R054_9PROT</name>
<dbReference type="Proteomes" id="UP000075473">
    <property type="component" value="Unassembled WGS sequence"/>
</dbReference>
<proteinExistence type="predicted"/>
<dbReference type="RefSeq" id="WP_062247396.1">
    <property type="nucleotide sequence ID" value="NZ_LHZA01000057.1"/>
</dbReference>
<dbReference type="EMBL" id="LHZA01000057">
    <property type="protein sequence ID" value="KXV02940.1"/>
    <property type="molecule type" value="Genomic_DNA"/>
</dbReference>
<organism evidence="1 2">
    <name type="scientific">Acetobacter cerevisiae</name>
    <dbReference type="NCBI Taxonomy" id="178900"/>
    <lineage>
        <taxon>Bacteria</taxon>
        <taxon>Pseudomonadati</taxon>
        <taxon>Pseudomonadota</taxon>
        <taxon>Alphaproteobacteria</taxon>
        <taxon>Acetobacterales</taxon>
        <taxon>Acetobacteraceae</taxon>
        <taxon>Acetobacter</taxon>
    </lineage>
</organism>
<accession>A0A149R054</accession>
<protein>
    <submittedName>
        <fullName evidence="1">Uncharacterized protein</fullName>
    </submittedName>
</protein>
<sequence>MRPLQYDGTHYSFMLPPHTKSVRVVSRASRPSDVIGPFVDDRRYLGVLVAKIVFVSDSQSYEITSHVQTETLDGWYGAEGESCAWTNGNATLPLCEHMTQGRMGLLLLEVLAGGPYLLSYPQADVRLSQSA</sequence>
<dbReference type="AlphaFoldDB" id="A0A149R054"/>